<feature type="chain" id="PRO_5043915665" evidence="2">
    <location>
        <begin position="16"/>
        <end position="853"/>
    </location>
</feature>
<feature type="signal peptide" evidence="2">
    <location>
        <begin position="1"/>
        <end position="15"/>
    </location>
</feature>
<dbReference type="AlphaFoldDB" id="A0A2A6C2U6"/>
<gene>
    <name evidence="3" type="primary">WBGene00095415</name>
</gene>
<sequence>MFAPLLILVFSTTNAQYLAAPCGTPPCPSLVPPPPPPCAIPPCIYAAPPPPPPVIAAPPCAPPCALAPPPPPPPPPACTPPCAFAPLPPPPPPPVLLATPPCPRPSCLPPPPPPPVRFVEPCGNGCSPDPFATLLPSVQTTANAAQLPAGSLLTPWLLRDQQQLQLQAQQAQQLQQNQQFTQTGSNQQQYQNQQPLNQNQQQQFGQSTQNQQYQNQPLRDSSSSFGTTQSPFAAPNLPANQQQQFGQTNQNRQFTQSNQQQIFRDSSIQLTQNPIAAPNLQATSQQQQQTLYGQPVQRDSSSQVVYSQSQLSQQSQLGGTPLMRDQVVVQGQNGQLQTATRMIGMRDPSQPQQQQQQPQTTINQGQLLRDSTTTFAPIRALNPPAPIRVCANPPCSPSDNPFFDMVVLNNRRRAPSKAYSRFPTTTTTTTPLPPLSYLTVFSFPSMLLFVLPSLFILVHSTPSPLLRTPTVSESPQKGRYFVSSAPRPNHVNDAHLRKANYLDIISPRLFLKSFRPTGGNQGPATSPYNSPADYFAQRRAYSTYAAATPVAAVAPAAAPLYAPAPMTAPVSTVTTYAPAPPSNQQTLAAPALPASPPPAAVAVPTITYAAQPNQSAVYNVVAQPQLDAAAAAPVPSFAPAPVAAPVVAAPVPASAPAYIRPASVAVAPVAAPASQVYYRPAGPAPVYAAPPAPAAPAYSQPFYAPRAMTVPLPTVTVAGSSPTVIPAAPPSSMPVFDFIASSQPRSPVYPSNIIVPPAPLPAAPVARPIYAPHTLLQTSPIPSSPAYIQGDSSSSVKNPFQISYLPQSSAPVQIVQPTVSTASAAVPSTMMTVTLSRPSLSYLQIQNRQHGRK</sequence>
<organism evidence="3 4">
    <name type="scientific">Pristionchus pacificus</name>
    <name type="common">Parasitic nematode worm</name>
    <dbReference type="NCBI Taxonomy" id="54126"/>
    <lineage>
        <taxon>Eukaryota</taxon>
        <taxon>Metazoa</taxon>
        <taxon>Ecdysozoa</taxon>
        <taxon>Nematoda</taxon>
        <taxon>Chromadorea</taxon>
        <taxon>Rhabditida</taxon>
        <taxon>Rhabditina</taxon>
        <taxon>Diplogasteromorpha</taxon>
        <taxon>Diplogasteroidea</taxon>
        <taxon>Neodiplogasteridae</taxon>
        <taxon>Pristionchus</taxon>
    </lineage>
</organism>
<accession>A0A8R1U783</accession>
<dbReference type="Proteomes" id="UP000005239">
    <property type="component" value="Unassembled WGS sequence"/>
</dbReference>
<evidence type="ECO:0000256" key="2">
    <source>
        <dbReference type="SAM" id="SignalP"/>
    </source>
</evidence>
<protein>
    <submittedName>
        <fullName evidence="3">Uncharacterized protein</fullName>
    </submittedName>
</protein>
<reference evidence="4" key="1">
    <citation type="journal article" date="2008" name="Nat. Genet.">
        <title>The Pristionchus pacificus genome provides a unique perspective on nematode lifestyle and parasitism.</title>
        <authorList>
            <person name="Dieterich C."/>
            <person name="Clifton S.W."/>
            <person name="Schuster L.N."/>
            <person name="Chinwalla A."/>
            <person name="Delehaunty K."/>
            <person name="Dinkelacker I."/>
            <person name="Fulton L."/>
            <person name="Fulton R."/>
            <person name="Godfrey J."/>
            <person name="Minx P."/>
            <person name="Mitreva M."/>
            <person name="Roeseler W."/>
            <person name="Tian H."/>
            <person name="Witte H."/>
            <person name="Yang S.P."/>
            <person name="Wilson R.K."/>
            <person name="Sommer R.J."/>
        </authorList>
    </citation>
    <scope>NUCLEOTIDE SEQUENCE [LARGE SCALE GENOMIC DNA]</scope>
    <source>
        <strain evidence="4">PS312</strain>
    </source>
</reference>
<name>A0A2A6C2U6_PRIPA</name>
<proteinExistence type="predicted"/>
<feature type="compositionally biased region" description="Low complexity" evidence="1">
    <location>
        <begin position="350"/>
        <end position="359"/>
    </location>
</feature>
<evidence type="ECO:0000313" key="4">
    <source>
        <dbReference type="Proteomes" id="UP000005239"/>
    </source>
</evidence>
<feature type="region of interest" description="Disordered" evidence="1">
    <location>
        <begin position="281"/>
        <end position="302"/>
    </location>
</feature>
<dbReference type="EnsemblMetazoa" id="PPA05861.1">
    <property type="protein sequence ID" value="PPA05861.1"/>
    <property type="gene ID" value="WBGene00095415"/>
</dbReference>
<feature type="region of interest" description="Disordered" evidence="1">
    <location>
        <begin position="346"/>
        <end position="365"/>
    </location>
</feature>
<keyword evidence="4" id="KW-1185">Reference proteome</keyword>
<evidence type="ECO:0000313" key="3">
    <source>
        <dbReference type="EnsemblMetazoa" id="PPA05861.1"/>
    </source>
</evidence>
<feature type="region of interest" description="Disordered" evidence="1">
    <location>
        <begin position="179"/>
        <end position="261"/>
    </location>
</feature>
<reference evidence="3" key="2">
    <citation type="submission" date="2022-06" db="UniProtKB">
        <authorList>
            <consortium name="EnsemblMetazoa"/>
        </authorList>
    </citation>
    <scope>IDENTIFICATION</scope>
    <source>
        <strain evidence="3">PS312</strain>
    </source>
</reference>
<feature type="compositionally biased region" description="Polar residues" evidence="1">
    <location>
        <begin position="219"/>
        <end position="230"/>
    </location>
</feature>
<accession>A0A2A6C2U6</accession>
<feature type="compositionally biased region" description="Low complexity" evidence="1">
    <location>
        <begin position="179"/>
        <end position="218"/>
    </location>
</feature>
<evidence type="ECO:0000256" key="1">
    <source>
        <dbReference type="SAM" id="MobiDB-lite"/>
    </source>
</evidence>
<keyword evidence="2" id="KW-0732">Signal</keyword>
<feature type="compositionally biased region" description="Low complexity" evidence="1">
    <location>
        <begin position="231"/>
        <end position="261"/>
    </location>
</feature>